<evidence type="ECO:0008006" key="3">
    <source>
        <dbReference type="Google" id="ProtNLM"/>
    </source>
</evidence>
<dbReference type="Proteomes" id="UP000078407">
    <property type="component" value="Unassembled WGS sequence"/>
</dbReference>
<reference evidence="1 2" key="1">
    <citation type="submission" date="2016-04" db="EMBL/GenBank/DDBJ databases">
        <title>ATOL: Assembling a taxonomically balanced genome-scale reconstruction of the evolutionary history of the Enterobacteriaceae.</title>
        <authorList>
            <person name="Plunkett G.III."/>
            <person name="Neeno-Eckwall E.C."/>
            <person name="Glasner J.D."/>
            <person name="Perna N.T."/>
        </authorList>
    </citation>
    <scope>NUCLEOTIDE SEQUENCE [LARGE SCALE GENOMIC DNA]</scope>
    <source>
        <strain evidence="1 2">ATCC 51602</strain>
    </source>
</reference>
<dbReference type="PANTHER" id="PTHR40278:SF1">
    <property type="entry name" value="DNA UTILIZATION PROTEIN HOFN"/>
    <property type="match status" value="1"/>
</dbReference>
<proteinExistence type="predicted"/>
<dbReference type="Pfam" id="PF05137">
    <property type="entry name" value="PilN"/>
    <property type="match status" value="1"/>
</dbReference>
<evidence type="ECO:0000313" key="2">
    <source>
        <dbReference type="Proteomes" id="UP000078407"/>
    </source>
</evidence>
<dbReference type="InterPro" id="IPR007813">
    <property type="entry name" value="PilN"/>
</dbReference>
<accession>A0ABX2WB79</accession>
<protein>
    <recommendedName>
        <fullName evidence="3">PilN family type IV pilus biogenesis protein</fullName>
    </recommendedName>
</protein>
<organism evidence="1 2">
    <name type="scientific">Buttiauxella ferragutiae ATCC 51602</name>
    <dbReference type="NCBI Taxonomy" id="1354252"/>
    <lineage>
        <taxon>Bacteria</taxon>
        <taxon>Pseudomonadati</taxon>
        <taxon>Pseudomonadota</taxon>
        <taxon>Gammaproteobacteria</taxon>
        <taxon>Enterobacterales</taxon>
        <taxon>Enterobacteriaceae</taxon>
        <taxon>Buttiauxella</taxon>
    </lineage>
</organism>
<dbReference type="PANTHER" id="PTHR40278">
    <property type="entry name" value="DNA UTILIZATION PROTEIN HOFN"/>
    <property type="match status" value="1"/>
</dbReference>
<keyword evidence="2" id="KW-1185">Reference proteome</keyword>
<name>A0ABX2WB79_9ENTR</name>
<comment type="caution">
    <text evidence="1">The sequence shown here is derived from an EMBL/GenBank/DDBJ whole genome shotgun (WGS) entry which is preliminary data.</text>
</comment>
<dbReference type="InterPro" id="IPR052534">
    <property type="entry name" value="Extracell_DNA_Util/SecSys_Comp"/>
</dbReference>
<dbReference type="EMBL" id="LXEQ01000024">
    <property type="protein sequence ID" value="OAT29838.1"/>
    <property type="molecule type" value="Genomic_DNA"/>
</dbReference>
<evidence type="ECO:0000313" key="1">
    <source>
        <dbReference type="EMBL" id="OAT29838.1"/>
    </source>
</evidence>
<sequence>MLAAVFILAPLFAAGARQLSAWKLSQQQIQNAYLTSTLPALQALYQQQLGLQEQNRKLLQLQQIRDAQQQAVQVWERRLLRLASGLPAGAWLSSLTLQKGRFEIKGHAMELEDIRTLEKDLAQLGDVATVQTDAVQHETPGGFGFGFTLTLSEVANALAD</sequence>
<gene>
    <name evidence="1" type="ORF">M976_01204</name>
</gene>